<dbReference type="EMBL" id="CP036276">
    <property type="protein sequence ID" value="QDU44509.1"/>
    <property type="molecule type" value="Genomic_DNA"/>
</dbReference>
<feature type="compositionally biased region" description="Basic residues" evidence="1">
    <location>
        <begin position="12"/>
        <end position="22"/>
    </location>
</feature>
<sequence>MSGVTIKSKVHFGRGQRSKKQLRTGVEPPPAPRRLPRVAKLMALAVRFEGLLNDGVVANQAELATLGHVSRARVTQIMNLLNLAPDIQEELLFLPPVEQGKDTLTERDLRAIVAVADWRKQRRKWKKIAV</sequence>
<accession>A0A517ZPU0</accession>
<name>A0A517ZPU0_9PLAN</name>
<reference evidence="2 3" key="1">
    <citation type="submission" date="2019-02" db="EMBL/GenBank/DDBJ databases">
        <title>Deep-cultivation of Planctomycetes and their phenomic and genomic characterization uncovers novel biology.</title>
        <authorList>
            <person name="Wiegand S."/>
            <person name="Jogler M."/>
            <person name="Boedeker C."/>
            <person name="Pinto D."/>
            <person name="Vollmers J."/>
            <person name="Rivas-Marin E."/>
            <person name="Kohn T."/>
            <person name="Peeters S.H."/>
            <person name="Heuer A."/>
            <person name="Rast P."/>
            <person name="Oberbeckmann S."/>
            <person name="Bunk B."/>
            <person name="Jeske O."/>
            <person name="Meyerdierks A."/>
            <person name="Storesund J.E."/>
            <person name="Kallscheuer N."/>
            <person name="Luecker S."/>
            <person name="Lage O.M."/>
            <person name="Pohl T."/>
            <person name="Merkel B.J."/>
            <person name="Hornburger P."/>
            <person name="Mueller R.-W."/>
            <person name="Bruemmer F."/>
            <person name="Labrenz M."/>
            <person name="Spormann A.M."/>
            <person name="Op den Camp H."/>
            <person name="Overmann J."/>
            <person name="Amann R."/>
            <person name="Jetten M.S.M."/>
            <person name="Mascher T."/>
            <person name="Medema M.H."/>
            <person name="Devos D.P."/>
            <person name="Kaster A.-K."/>
            <person name="Ovreas L."/>
            <person name="Rohde M."/>
            <person name="Galperin M.Y."/>
            <person name="Jogler C."/>
        </authorList>
    </citation>
    <scope>NUCLEOTIDE SEQUENCE [LARGE SCALE GENOMIC DNA]</scope>
    <source>
        <strain evidence="2 3">Mal52</strain>
    </source>
</reference>
<evidence type="ECO:0000256" key="1">
    <source>
        <dbReference type="SAM" id="MobiDB-lite"/>
    </source>
</evidence>
<dbReference type="Gene3D" id="1.10.10.2830">
    <property type="match status" value="1"/>
</dbReference>
<gene>
    <name evidence="2" type="ORF">Mal52_29920</name>
</gene>
<dbReference type="KEGG" id="sdyn:Mal52_29920"/>
<dbReference type="AlphaFoldDB" id="A0A517ZPU0"/>
<feature type="region of interest" description="Disordered" evidence="1">
    <location>
        <begin position="12"/>
        <end position="33"/>
    </location>
</feature>
<organism evidence="2 3">
    <name type="scientific">Symmachiella dynata</name>
    <dbReference type="NCBI Taxonomy" id="2527995"/>
    <lineage>
        <taxon>Bacteria</taxon>
        <taxon>Pseudomonadati</taxon>
        <taxon>Planctomycetota</taxon>
        <taxon>Planctomycetia</taxon>
        <taxon>Planctomycetales</taxon>
        <taxon>Planctomycetaceae</taxon>
        <taxon>Symmachiella</taxon>
    </lineage>
</organism>
<dbReference type="SUPFAM" id="SSF109709">
    <property type="entry name" value="KorB DNA-binding domain-like"/>
    <property type="match status" value="1"/>
</dbReference>
<proteinExistence type="predicted"/>
<evidence type="ECO:0000313" key="3">
    <source>
        <dbReference type="Proteomes" id="UP000319383"/>
    </source>
</evidence>
<protein>
    <submittedName>
        <fullName evidence="2">Uncharacterized protein</fullName>
    </submittedName>
</protein>
<evidence type="ECO:0000313" key="2">
    <source>
        <dbReference type="EMBL" id="QDU44509.1"/>
    </source>
</evidence>
<keyword evidence="3" id="KW-1185">Reference proteome</keyword>
<dbReference type="Proteomes" id="UP000319383">
    <property type="component" value="Chromosome"/>
</dbReference>